<feature type="non-terminal residue" evidence="1">
    <location>
        <position position="1"/>
    </location>
</feature>
<protein>
    <submittedName>
        <fullName evidence="1">Uncharacterized protein</fullName>
    </submittedName>
</protein>
<organism evidence="1 2">
    <name type="scientific">Allacma fusca</name>
    <dbReference type="NCBI Taxonomy" id="39272"/>
    <lineage>
        <taxon>Eukaryota</taxon>
        <taxon>Metazoa</taxon>
        <taxon>Ecdysozoa</taxon>
        <taxon>Arthropoda</taxon>
        <taxon>Hexapoda</taxon>
        <taxon>Collembola</taxon>
        <taxon>Symphypleona</taxon>
        <taxon>Sminthuridae</taxon>
        <taxon>Allacma</taxon>
    </lineage>
</organism>
<gene>
    <name evidence="1" type="ORF">AFUS01_LOCUS10961</name>
</gene>
<accession>A0A8J2JU40</accession>
<evidence type="ECO:0000313" key="1">
    <source>
        <dbReference type="EMBL" id="CAG7721769.1"/>
    </source>
</evidence>
<dbReference type="EMBL" id="CAJVCH010082669">
    <property type="protein sequence ID" value="CAG7721769.1"/>
    <property type="molecule type" value="Genomic_DNA"/>
</dbReference>
<dbReference type="AlphaFoldDB" id="A0A8J2JU40"/>
<name>A0A8J2JU40_9HEXA</name>
<dbReference type="Proteomes" id="UP000708208">
    <property type="component" value="Unassembled WGS sequence"/>
</dbReference>
<reference evidence="1" key="1">
    <citation type="submission" date="2021-06" db="EMBL/GenBank/DDBJ databases">
        <authorList>
            <person name="Hodson N. C."/>
            <person name="Mongue J. A."/>
            <person name="Jaron S. K."/>
        </authorList>
    </citation>
    <scope>NUCLEOTIDE SEQUENCE</scope>
</reference>
<comment type="caution">
    <text evidence="1">The sequence shown here is derived from an EMBL/GenBank/DDBJ whole genome shotgun (WGS) entry which is preliminary data.</text>
</comment>
<sequence>GAKGSKKKRVLDIKNFVVMKKTEANLSSSSSCTTTVASAIGQKGETISNRNDNKMHMDEDDRIRVAFQSITCRTFPGSVFFSSPAPTTTMYSIWGLKTDTAFAIFSWAKPYIICC</sequence>
<evidence type="ECO:0000313" key="2">
    <source>
        <dbReference type="Proteomes" id="UP000708208"/>
    </source>
</evidence>
<keyword evidence="2" id="KW-1185">Reference proteome</keyword>
<proteinExistence type="predicted"/>